<comment type="caution">
    <text evidence="2">The sequence shown here is derived from an EMBL/GenBank/DDBJ whole genome shotgun (WGS) entry which is preliminary data.</text>
</comment>
<sequence length="167" mass="19448">MKFHYAQSTNFDENGYENEEVSNFDSESEDSSENELVVATESQPNTQSLDNQENQLESDPESIIKEIQTIIYNSLFEYWDHPLKICLLTILLNPQLKKMSFASDEIRNDTIRECRKQLHQLIQPSTEEHTTSSNSTTHSFNNMFANVIFGTQRSSSLDELDYYLDFR</sequence>
<proteinExistence type="predicted"/>
<evidence type="ECO:0000313" key="2">
    <source>
        <dbReference type="EMBL" id="CAG8583569.1"/>
    </source>
</evidence>
<protein>
    <submittedName>
        <fullName evidence="2">9893_t:CDS:1</fullName>
    </submittedName>
</protein>
<accession>A0A9N9G5U9</accession>
<dbReference type="OrthoDB" id="2432230at2759"/>
<keyword evidence="3" id="KW-1185">Reference proteome</keyword>
<name>A0A9N9G5U9_9GLOM</name>
<dbReference type="EMBL" id="CAJVPV010005038">
    <property type="protein sequence ID" value="CAG8583569.1"/>
    <property type="molecule type" value="Genomic_DNA"/>
</dbReference>
<organism evidence="2 3">
    <name type="scientific">Acaulospora morrowiae</name>
    <dbReference type="NCBI Taxonomy" id="94023"/>
    <lineage>
        <taxon>Eukaryota</taxon>
        <taxon>Fungi</taxon>
        <taxon>Fungi incertae sedis</taxon>
        <taxon>Mucoromycota</taxon>
        <taxon>Glomeromycotina</taxon>
        <taxon>Glomeromycetes</taxon>
        <taxon>Diversisporales</taxon>
        <taxon>Acaulosporaceae</taxon>
        <taxon>Acaulospora</taxon>
    </lineage>
</organism>
<gene>
    <name evidence="2" type="ORF">AMORRO_LOCUS7019</name>
</gene>
<feature type="region of interest" description="Disordered" evidence="1">
    <location>
        <begin position="1"/>
        <end position="58"/>
    </location>
</feature>
<feature type="compositionally biased region" description="Polar residues" evidence="1">
    <location>
        <begin position="1"/>
        <end position="12"/>
    </location>
</feature>
<feature type="compositionally biased region" description="Acidic residues" evidence="1">
    <location>
        <begin position="14"/>
        <end position="33"/>
    </location>
</feature>
<reference evidence="2" key="1">
    <citation type="submission" date="2021-06" db="EMBL/GenBank/DDBJ databases">
        <authorList>
            <person name="Kallberg Y."/>
            <person name="Tangrot J."/>
            <person name="Rosling A."/>
        </authorList>
    </citation>
    <scope>NUCLEOTIDE SEQUENCE</scope>
    <source>
        <strain evidence="2">CL551</strain>
    </source>
</reference>
<dbReference type="Proteomes" id="UP000789342">
    <property type="component" value="Unassembled WGS sequence"/>
</dbReference>
<feature type="compositionally biased region" description="Polar residues" evidence="1">
    <location>
        <begin position="40"/>
        <end position="57"/>
    </location>
</feature>
<evidence type="ECO:0000256" key="1">
    <source>
        <dbReference type="SAM" id="MobiDB-lite"/>
    </source>
</evidence>
<dbReference type="AlphaFoldDB" id="A0A9N9G5U9"/>
<evidence type="ECO:0000313" key="3">
    <source>
        <dbReference type="Proteomes" id="UP000789342"/>
    </source>
</evidence>